<name>A0AAE4AMP8_9BACT</name>
<proteinExistence type="predicted"/>
<evidence type="ECO:0000313" key="2">
    <source>
        <dbReference type="Proteomes" id="UP001238163"/>
    </source>
</evidence>
<organism evidence="1 2">
    <name type="scientific">Oligosphaera ethanolica</name>
    <dbReference type="NCBI Taxonomy" id="760260"/>
    <lineage>
        <taxon>Bacteria</taxon>
        <taxon>Pseudomonadati</taxon>
        <taxon>Lentisphaerota</taxon>
        <taxon>Oligosphaeria</taxon>
        <taxon>Oligosphaerales</taxon>
        <taxon>Oligosphaeraceae</taxon>
        <taxon>Oligosphaera</taxon>
    </lineage>
</organism>
<dbReference type="Proteomes" id="UP001238163">
    <property type="component" value="Unassembled WGS sequence"/>
</dbReference>
<reference evidence="1" key="1">
    <citation type="submission" date="2023-07" db="EMBL/GenBank/DDBJ databases">
        <title>Genomic Encyclopedia of Type Strains, Phase IV (KMG-IV): sequencing the most valuable type-strain genomes for metagenomic binning, comparative biology and taxonomic classification.</title>
        <authorList>
            <person name="Goeker M."/>
        </authorList>
    </citation>
    <scope>NUCLEOTIDE SEQUENCE</scope>
    <source>
        <strain evidence="1">DSM 24202</strain>
    </source>
</reference>
<dbReference type="AlphaFoldDB" id="A0AAE4AMP8"/>
<comment type="caution">
    <text evidence="1">The sequence shown here is derived from an EMBL/GenBank/DDBJ whole genome shotgun (WGS) entry which is preliminary data.</text>
</comment>
<dbReference type="PROSITE" id="PS51257">
    <property type="entry name" value="PROKAR_LIPOPROTEIN"/>
    <property type="match status" value="1"/>
</dbReference>
<evidence type="ECO:0000313" key="1">
    <source>
        <dbReference type="EMBL" id="MDQ0288103.1"/>
    </source>
</evidence>
<dbReference type="EMBL" id="JAUSVL010000001">
    <property type="protein sequence ID" value="MDQ0288103.1"/>
    <property type="molecule type" value="Genomic_DNA"/>
</dbReference>
<protein>
    <submittedName>
        <fullName evidence="1">Uncharacterized protein</fullName>
    </submittedName>
</protein>
<keyword evidence="2" id="KW-1185">Reference proteome</keyword>
<dbReference type="RefSeq" id="WP_307259287.1">
    <property type="nucleotide sequence ID" value="NZ_JAUSVL010000001.1"/>
</dbReference>
<accession>A0AAE4AMP8</accession>
<sequence>MHTSRCLSTRSRAGLFGLAPSLALLLLLLASCRIVAPTEADVLRRQVLRGYEHMMASDYASLVAMLAPLAELHGVDGQVVDRAKLDKLAARVAAMRRGDLTATESAELQAFLAIRQAWAKRAHASARFEAIVVDGDSAIVTTYDRGTPGKLEKSVYSFRRMSGEWLLEKELSTHVAEGD</sequence>
<gene>
    <name evidence="1" type="ORF">J3R75_000210</name>
</gene>